<feature type="compositionally biased region" description="Basic residues" evidence="1">
    <location>
        <begin position="782"/>
        <end position="795"/>
    </location>
</feature>
<dbReference type="SUPFAM" id="SSF53474">
    <property type="entry name" value="alpha/beta-Hydrolases"/>
    <property type="match status" value="1"/>
</dbReference>
<dbReference type="SMART" id="SM00220">
    <property type="entry name" value="S_TKc"/>
    <property type="match status" value="1"/>
</dbReference>
<dbReference type="KEGG" id="mbe:MBM_09729"/>
<dbReference type="GO" id="GO:0016020">
    <property type="term" value="C:membrane"/>
    <property type="evidence" value="ECO:0007669"/>
    <property type="project" value="TreeGrafter"/>
</dbReference>
<dbReference type="Proteomes" id="UP000006753">
    <property type="component" value="Unassembled WGS sequence"/>
</dbReference>
<dbReference type="Gene3D" id="3.40.50.1820">
    <property type="entry name" value="alpha/beta hydrolase"/>
    <property type="match status" value="1"/>
</dbReference>
<dbReference type="GO" id="GO:0004672">
    <property type="term" value="F:protein kinase activity"/>
    <property type="evidence" value="ECO:0007669"/>
    <property type="project" value="InterPro"/>
</dbReference>
<organism evidence="3 4">
    <name type="scientific">Marssonina brunnea f. sp. multigermtubi (strain MB_m1)</name>
    <name type="common">Marssonina leaf spot fungus</name>
    <dbReference type="NCBI Taxonomy" id="1072389"/>
    <lineage>
        <taxon>Eukaryota</taxon>
        <taxon>Fungi</taxon>
        <taxon>Dikarya</taxon>
        <taxon>Ascomycota</taxon>
        <taxon>Pezizomycotina</taxon>
        <taxon>Leotiomycetes</taxon>
        <taxon>Helotiales</taxon>
        <taxon>Drepanopezizaceae</taxon>
        <taxon>Drepanopeziza</taxon>
    </lineage>
</organism>
<feature type="domain" description="Protein kinase" evidence="2">
    <location>
        <begin position="398"/>
        <end position="807"/>
    </location>
</feature>
<dbReference type="PROSITE" id="PS50011">
    <property type="entry name" value="PROTEIN_KINASE_DOM"/>
    <property type="match status" value="1"/>
</dbReference>
<feature type="compositionally biased region" description="Basic and acidic residues" evidence="1">
    <location>
        <begin position="709"/>
        <end position="722"/>
    </location>
</feature>
<dbReference type="InterPro" id="IPR029058">
    <property type="entry name" value="AB_hydrolase_fold"/>
</dbReference>
<dbReference type="InParanoid" id="K1WIU5"/>
<sequence length="807" mass="89378">MVCCSYRGFWNSKGRPSEKGIAMDAAASLEWIRDHFLQQGGNPTEAIPVVIWGQSVGAGIATNLSARQHLFSKYNLALDTLILETPFISVRAMLETLYPQKWLPYRHLWPFLWNHLDSYEALGVMKQSLKDAGMEAPRTLILEAGKDELVPIEHGDVLLKRCFELGLQVEKKLLWKPSRKLADRRYHVGINRNNIAIPIKFRTLEDDESILLGLPGSFVDTRLVCCNKEYFGAAKPLFQFMTSFALCFSLTYCDLVPVGNNQIHSHWSGGSWNIMGSTFYPNYIAEWKQWFRFNNPNANAAPFPANAVIMAQLQGYAAPPAPVVAAGPNPAPPIVPPALPIFGAGPPAAPPPAVVLPPRPRPGPRVPAVAFVPSPAQAAMLVGGTGPRAFGNTFIPDWRAVKILGAGGNGVVALWEYIGLPVNRPPGIARHNRVAVKTATNFQFPLDEEVDFMWKLSRSGNCEHLVQLLKYPAEIMDPARIAAEGLHPLWNGRIRRLIMEYCPQGSLEDLLQARRARNLLFAEVTLWHIFDCLIDACSIMDFRTELTLDTGGQAVIPQGYPEGNEIAIHFDVKPANSDRNPGHTTMPVYKIADFGVALWLLRGLGLMAPHPTYQMNQQWRNRGTWAYRAPEQFSPRWNFGDYNMSPVCGQYGSATNVWQIGQIMYDLPHPGRSRSAHALSTCVHDRWGTSLGKHIRHQARRPASVLQAAERHDPPMSLRDPRLPTLSRRSQDEGCRAPAVLSGPRDARRAVGGFGSPGTYAPRTTGASSRRPSCAAVYLSAPRRKHGSVQKKKTSACRPSAAPLLRP</sequence>
<dbReference type="PANTHER" id="PTHR12277">
    <property type="entry name" value="ALPHA/BETA HYDROLASE DOMAIN-CONTAINING PROTEIN"/>
    <property type="match status" value="1"/>
</dbReference>
<accession>K1WIU5</accession>
<keyword evidence="4" id="KW-1185">Reference proteome</keyword>
<dbReference type="AlphaFoldDB" id="K1WIU5"/>
<gene>
    <name evidence="3" type="ORF">MBM_09729</name>
</gene>
<evidence type="ECO:0000313" key="3">
    <source>
        <dbReference type="EMBL" id="EKD12092.1"/>
    </source>
</evidence>
<reference evidence="3 4" key="1">
    <citation type="journal article" date="2012" name="BMC Genomics">
        <title>Sequencing the genome of Marssonina brunnea reveals fungus-poplar co-evolution.</title>
        <authorList>
            <person name="Zhu S."/>
            <person name="Cao Y.-Z."/>
            <person name="Jiang C."/>
            <person name="Tan B.-Y."/>
            <person name="Wang Z."/>
            <person name="Feng S."/>
            <person name="Zhang L."/>
            <person name="Su X.-H."/>
            <person name="Brejova B."/>
            <person name="Vinar T."/>
            <person name="Xu M."/>
            <person name="Wang M.-X."/>
            <person name="Zhang S.-G."/>
            <person name="Huang M.-R."/>
            <person name="Wu R."/>
            <person name="Zhou Y."/>
        </authorList>
    </citation>
    <scope>NUCLEOTIDE SEQUENCE [LARGE SCALE GENOMIC DNA]</scope>
    <source>
        <strain evidence="3 4">MB_m1</strain>
    </source>
</reference>
<evidence type="ECO:0000256" key="1">
    <source>
        <dbReference type="SAM" id="MobiDB-lite"/>
    </source>
</evidence>
<dbReference type="OrthoDB" id="10249433at2759"/>
<dbReference type="SUPFAM" id="SSF56112">
    <property type="entry name" value="Protein kinase-like (PK-like)"/>
    <property type="match status" value="1"/>
</dbReference>
<dbReference type="GO" id="GO:0008474">
    <property type="term" value="F:palmitoyl-(protein) hydrolase activity"/>
    <property type="evidence" value="ECO:0007669"/>
    <property type="project" value="TreeGrafter"/>
</dbReference>
<dbReference type="eggNOG" id="KOG1552">
    <property type="taxonomic scope" value="Eukaryota"/>
</dbReference>
<name>K1WIU5_MARBU</name>
<dbReference type="PANTHER" id="PTHR12277:SF64">
    <property type="entry name" value="SUPERFAMILY HYDROLASE, PUTATIVE (AFU_ORTHOLOGUE AFUA_3G01760)-RELATED"/>
    <property type="match status" value="1"/>
</dbReference>
<protein>
    <submittedName>
        <fullName evidence="3">Alpha/beta superfamily hydrolase</fullName>
    </submittedName>
</protein>
<evidence type="ECO:0000313" key="4">
    <source>
        <dbReference type="Proteomes" id="UP000006753"/>
    </source>
</evidence>
<keyword evidence="3" id="KW-0378">Hydrolase</keyword>
<dbReference type="InterPro" id="IPR011009">
    <property type="entry name" value="Kinase-like_dom_sf"/>
</dbReference>
<dbReference type="InterPro" id="IPR000719">
    <property type="entry name" value="Prot_kinase_dom"/>
</dbReference>
<proteinExistence type="predicted"/>
<dbReference type="HOGENOM" id="CLU_349185_0_0_1"/>
<evidence type="ECO:0000259" key="2">
    <source>
        <dbReference type="PROSITE" id="PS50011"/>
    </source>
</evidence>
<dbReference type="Gene3D" id="1.10.510.10">
    <property type="entry name" value="Transferase(Phosphotransferase) domain 1"/>
    <property type="match status" value="1"/>
</dbReference>
<dbReference type="GO" id="GO:0005524">
    <property type="term" value="F:ATP binding"/>
    <property type="evidence" value="ECO:0007669"/>
    <property type="project" value="InterPro"/>
</dbReference>
<feature type="region of interest" description="Disordered" evidence="1">
    <location>
        <begin position="694"/>
        <end position="807"/>
    </location>
</feature>
<dbReference type="EMBL" id="JH921464">
    <property type="protein sequence ID" value="EKD12092.1"/>
    <property type="molecule type" value="Genomic_DNA"/>
</dbReference>